<dbReference type="AlphaFoldDB" id="A0A8S0TAR6"/>
<protein>
    <submittedName>
        <fullName evidence="1">Leucine-rich repeat-containing DDB_G0290503 isoform X1</fullName>
    </submittedName>
</protein>
<keyword evidence="2" id="KW-1185">Reference proteome</keyword>
<gene>
    <name evidence="1" type="ORF">OLEA9_A092742</name>
</gene>
<dbReference type="Proteomes" id="UP000594638">
    <property type="component" value="Unassembled WGS sequence"/>
</dbReference>
<evidence type="ECO:0000313" key="1">
    <source>
        <dbReference type="EMBL" id="CAA3002085.1"/>
    </source>
</evidence>
<dbReference type="PANTHER" id="PTHR34452">
    <property type="entry name" value="MYOSIN HEAVY CHAIN-RELATED PROTEIN"/>
    <property type="match status" value="1"/>
</dbReference>
<proteinExistence type="predicted"/>
<sequence length="173" mass="19578">MNSQVLRFADERCSLDALNKELEKQAAALEAALRRARLNYSIAVNKLQKDLELLSSQVVSMFETNENIIKQAFPESRPPCLQGDPIIVHSQENCDDTTLLQFQNQNLGSKKQPVGGDTLLEDLKRPLYLQEGLYQKVEEELGEMHSVNLNLEIYSKTLQETLLEANAESNMIN</sequence>
<evidence type="ECO:0000313" key="2">
    <source>
        <dbReference type="Proteomes" id="UP000594638"/>
    </source>
</evidence>
<comment type="caution">
    <text evidence="1">The sequence shown here is derived from an EMBL/GenBank/DDBJ whole genome shotgun (WGS) entry which is preliminary data.</text>
</comment>
<organism evidence="1 2">
    <name type="scientific">Olea europaea subsp. europaea</name>
    <dbReference type="NCBI Taxonomy" id="158383"/>
    <lineage>
        <taxon>Eukaryota</taxon>
        <taxon>Viridiplantae</taxon>
        <taxon>Streptophyta</taxon>
        <taxon>Embryophyta</taxon>
        <taxon>Tracheophyta</taxon>
        <taxon>Spermatophyta</taxon>
        <taxon>Magnoliopsida</taxon>
        <taxon>eudicotyledons</taxon>
        <taxon>Gunneridae</taxon>
        <taxon>Pentapetalae</taxon>
        <taxon>asterids</taxon>
        <taxon>lamiids</taxon>
        <taxon>Lamiales</taxon>
        <taxon>Oleaceae</taxon>
        <taxon>Oleeae</taxon>
        <taxon>Olea</taxon>
    </lineage>
</organism>
<reference evidence="1 2" key="1">
    <citation type="submission" date="2019-12" db="EMBL/GenBank/DDBJ databases">
        <authorList>
            <person name="Alioto T."/>
            <person name="Alioto T."/>
            <person name="Gomez Garrido J."/>
        </authorList>
    </citation>
    <scope>NUCLEOTIDE SEQUENCE [LARGE SCALE GENOMIC DNA]</scope>
</reference>
<dbReference type="PANTHER" id="PTHR34452:SF1">
    <property type="entry name" value="SPORULATION-SPECIFIC PROTEIN"/>
    <property type="match status" value="1"/>
</dbReference>
<dbReference type="EMBL" id="CACTIH010005805">
    <property type="protein sequence ID" value="CAA3002085.1"/>
    <property type="molecule type" value="Genomic_DNA"/>
</dbReference>
<accession>A0A8S0TAR6</accession>
<name>A0A8S0TAR6_OLEEU</name>
<dbReference type="Gramene" id="OE9A092742T1">
    <property type="protein sequence ID" value="OE9A092742C1"/>
    <property type="gene ID" value="OE9A092742"/>
</dbReference>
<dbReference type="OrthoDB" id="2018427at2759"/>